<accession>A0A7J0E2X4</accession>
<keyword evidence="3" id="KW-1185">Reference proteome</keyword>
<gene>
    <name evidence="2" type="ORF">Acr_01g0004010</name>
</gene>
<dbReference type="AlphaFoldDB" id="A0A7J0E2X4"/>
<evidence type="ECO:0000256" key="1">
    <source>
        <dbReference type="SAM" id="MobiDB-lite"/>
    </source>
</evidence>
<name>A0A7J0E2X4_9ERIC</name>
<reference evidence="2 3" key="1">
    <citation type="submission" date="2019-07" db="EMBL/GenBank/DDBJ databases">
        <title>De Novo Assembly of kiwifruit Actinidia rufa.</title>
        <authorList>
            <person name="Sugita-Konishi S."/>
            <person name="Sato K."/>
            <person name="Mori E."/>
            <person name="Abe Y."/>
            <person name="Kisaki G."/>
            <person name="Hamano K."/>
            <person name="Suezawa K."/>
            <person name="Otani M."/>
            <person name="Fukuda T."/>
            <person name="Manabe T."/>
            <person name="Gomi K."/>
            <person name="Tabuchi M."/>
            <person name="Akimitsu K."/>
            <person name="Kataoka I."/>
        </authorList>
    </citation>
    <scope>NUCLEOTIDE SEQUENCE [LARGE SCALE GENOMIC DNA]</scope>
    <source>
        <strain evidence="3">cv. Fuchu</strain>
    </source>
</reference>
<dbReference type="Proteomes" id="UP000585474">
    <property type="component" value="Unassembled WGS sequence"/>
</dbReference>
<feature type="region of interest" description="Disordered" evidence="1">
    <location>
        <begin position="14"/>
        <end position="36"/>
    </location>
</feature>
<dbReference type="EMBL" id="BJWL01000001">
    <property type="protein sequence ID" value="GFY80592.1"/>
    <property type="molecule type" value="Genomic_DNA"/>
</dbReference>
<protein>
    <submittedName>
        <fullName evidence="2">Uncharacterized protein</fullName>
    </submittedName>
</protein>
<organism evidence="2 3">
    <name type="scientific">Actinidia rufa</name>
    <dbReference type="NCBI Taxonomy" id="165716"/>
    <lineage>
        <taxon>Eukaryota</taxon>
        <taxon>Viridiplantae</taxon>
        <taxon>Streptophyta</taxon>
        <taxon>Embryophyta</taxon>
        <taxon>Tracheophyta</taxon>
        <taxon>Spermatophyta</taxon>
        <taxon>Magnoliopsida</taxon>
        <taxon>eudicotyledons</taxon>
        <taxon>Gunneridae</taxon>
        <taxon>Pentapetalae</taxon>
        <taxon>asterids</taxon>
        <taxon>Ericales</taxon>
        <taxon>Actinidiaceae</taxon>
        <taxon>Actinidia</taxon>
    </lineage>
</organism>
<evidence type="ECO:0000313" key="2">
    <source>
        <dbReference type="EMBL" id="GFY80592.1"/>
    </source>
</evidence>
<evidence type="ECO:0000313" key="3">
    <source>
        <dbReference type="Proteomes" id="UP000585474"/>
    </source>
</evidence>
<proteinExistence type="predicted"/>
<feature type="compositionally biased region" description="Basic and acidic residues" evidence="1">
    <location>
        <begin position="20"/>
        <end position="30"/>
    </location>
</feature>
<sequence>MRCTTSRSVVVRLDSGGAPTEERRKGRDGGKVSTGKCSEKWKLGRGWRWWCCGGIRRVGCGCVAEMAAGGTR</sequence>
<comment type="caution">
    <text evidence="2">The sequence shown here is derived from an EMBL/GenBank/DDBJ whole genome shotgun (WGS) entry which is preliminary data.</text>
</comment>